<evidence type="ECO:0000313" key="5">
    <source>
        <dbReference type="EMBL" id="GGR70332.1"/>
    </source>
</evidence>
<feature type="domain" description="Glycoside hydrolase family 42 N-terminal" evidence="4">
    <location>
        <begin position="24"/>
        <end position="276"/>
    </location>
</feature>
<protein>
    <recommendedName>
        <fullName evidence="4">Glycoside hydrolase family 42 N-terminal domain-containing protein</fullName>
    </recommendedName>
</protein>
<dbReference type="InterPro" id="IPR003476">
    <property type="entry name" value="Glyco_hydro_42"/>
</dbReference>
<evidence type="ECO:0000256" key="1">
    <source>
        <dbReference type="ARBA" id="ARBA00022801"/>
    </source>
</evidence>
<dbReference type="Gene3D" id="3.20.20.80">
    <property type="entry name" value="Glycosidases"/>
    <property type="match status" value="1"/>
</dbReference>
<reference evidence="5" key="1">
    <citation type="journal article" date="2014" name="Int. J. Syst. Evol. Microbiol.">
        <title>Complete genome sequence of Corynebacterium casei LMG S-19264T (=DSM 44701T), isolated from a smear-ripened cheese.</title>
        <authorList>
            <consortium name="US DOE Joint Genome Institute (JGI-PGF)"/>
            <person name="Walter F."/>
            <person name="Albersmeier A."/>
            <person name="Kalinowski J."/>
            <person name="Ruckert C."/>
        </authorList>
    </citation>
    <scope>NUCLEOTIDE SEQUENCE</scope>
    <source>
        <strain evidence="5">JCM 4386</strain>
    </source>
</reference>
<dbReference type="SUPFAM" id="SSF51445">
    <property type="entry name" value="(Trans)glycosidases"/>
    <property type="match status" value="1"/>
</dbReference>
<dbReference type="GO" id="GO:0005975">
    <property type="term" value="P:carbohydrate metabolic process"/>
    <property type="evidence" value="ECO:0007669"/>
    <property type="project" value="InterPro"/>
</dbReference>
<dbReference type="AlphaFoldDB" id="A0A918FR24"/>
<dbReference type="GO" id="GO:0009341">
    <property type="term" value="C:beta-galactosidase complex"/>
    <property type="evidence" value="ECO:0007669"/>
    <property type="project" value="InterPro"/>
</dbReference>
<dbReference type="Pfam" id="PF02449">
    <property type="entry name" value="Glyco_hydro_42"/>
    <property type="match status" value="1"/>
</dbReference>
<accession>A0A918FR24</accession>
<evidence type="ECO:0000259" key="4">
    <source>
        <dbReference type="Pfam" id="PF02449"/>
    </source>
</evidence>
<organism evidence="5 6">
    <name type="scientific">Streptomyces humidus</name>
    <dbReference type="NCBI Taxonomy" id="52259"/>
    <lineage>
        <taxon>Bacteria</taxon>
        <taxon>Bacillati</taxon>
        <taxon>Actinomycetota</taxon>
        <taxon>Actinomycetes</taxon>
        <taxon>Kitasatosporales</taxon>
        <taxon>Streptomycetaceae</taxon>
        <taxon>Streptomyces</taxon>
    </lineage>
</organism>
<proteinExistence type="predicted"/>
<reference evidence="5" key="2">
    <citation type="submission" date="2020-09" db="EMBL/GenBank/DDBJ databases">
        <authorList>
            <person name="Sun Q."/>
            <person name="Ohkuma M."/>
        </authorList>
    </citation>
    <scope>NUCLEOTIDE SEQUENCE</scope>
    <source>
        <strain evidence="5">JCM 4386</strain>
    </source>
</reference>
<dbReference type="InterPro" id="IPR017853">
    <property type="entry name" value="GH"/>
</dbReference>
<gene>
    <name evidence="5" type="ORF">GCM10010269_06560</name>
</gene>
<dbReference type="PANTHER" id="PTHR36447:SF1">
    <property type="entry name" value="BETA-GALACTOSIDASE GANA"/>
    <property type="match status" value="1"/>
</dbReference>
<evidence type="ECO:0000256" key="2">
    <source>
        <dbReference type="ARBA" id="ARBA00023295"/>
    </source>
</evidence>
<sequence length="285" mass="32357">MTEHEPGNEGRVPRTAEIPHGADQYPAQWPRDVHEDDRLLFGQAGGDMLTVGVLDWSVTQPAEEVYDFTMLDGVLDRAVAEGRHVCLATATAAVPPWLAKKYPEVHRTDIEGRRHGYGQRHNFCPTSRAYRRLSTALAGRLAERYARHPALLAWHINNEYGGTCYCVLCAEAFRNWLRERYGTLDALNDAWCTTSHRFSDWDEVEPPSAPTEHWRSPDHTAFQGITLQYQRFMTDALLDCFTAEKDAIRVHDPDTPVTTSLIGIHRPIDHHRWASSSGASWQVTR</sequence>
<dbReference type="RefSeq" id="WP_308435377.1">
    <property type="nucleotide sequence ID" value="NZ_BMTL01000002.1"/>
</dbReference>
<name>A0A918FR24_9ACTN</name>
<evidence type="ECO:0000313" key="6">
    <source>
        <dbReference type="Proteomes" id="UP000606194"/>
    </source>
</evidence>
<dbReference type="PANTHER" id="PTHR36447">
    <property type="entry name" value="BETA-GALACTOSIDASE GANA"/>
    <property type="match status" value="1"/>
</dbReference>
<comment type="caution">
    <text evidence="5">The sequence shown here is derived from an EMBL/GenBank/DDBJ whole genome shotgun (WGS) entry which is preliminary data.</text>
</comment>
<dbReference type="EMBL" id="BMTL01000002">
    <property type="protein sequence ID" value="GGR70332.1"/>
    <property type="molecule type" value="Genomic_DNA"/>
</dbReference>
<dbReference type="InterPro" id="IPR013529">
    <property type="entry name" value="Glyco_hydro_42_N"/>
</dbReference>
<feature type="region of interest" description="Disordered" evidence="3">
    <location>
        <begin position="1"/>
        <end position="28"/>
    </location>
</feature>
<feature type="compositionally biased region" description="Basic and acidic residues" evidence="3">
    <location>
        <begin position="1"/>
        <end position="14"/>
    </location>
</feature>
<evidence type="ECO:0000256" key="3">
    <source>
        <dbReference type="SAM" id="MobiDB-lite"/>
    </source>
</evidence>
<dbReference type="GO" id="GO:0004565">
    <property type="term" value="F:beta-galactosidase activity"/>
    <property type="evidence" value="ECO:0007669"/>
    <property type="project" value="InterPro"/>
</dbReference>
<keyword evidence="6" id="KW-1185">Reference proteome</keyword>
<dbReference type="Proteomes" id="UP000606194">
    <property type="component" value="Unassembled WGS sequence"/>
</dbReference>
<keyword evidence="1" id="KW-0378">Hydrolase</keyword>
<keyword evidence="2" id="KW-0326">Glycosidase</keyword>